<dbReference type="Pfam" id="PF01040">
    <property type="entry name" value="UbiA"/>
    <property type="match status" value="1"/>
</dbReference>
<dbReference type="RefSeq" id="WP_008389925.1">
    <property type="nucleotide sequence ID" value="NZ_AOIV01000044.1"/>
</dbReference>
<dbReference type="GO" id="GO:0047295">
    <property type="term" value="F:geranylgeranylglycerol-phosphate geranylgeranyltransferase activity"/>
    <property type="evidence" value="ECO:0007669"/>
    <property type="project" value="UniProtKB-UniRule"/>
</dbReference>
<dbReference type="OrthoDB" id="11851at2157"/>
<feature type="transmembrane region" description="Helical" evidence="12">
    <location>
        <begin position="261"/>
        <end position="283"/>
    </location>
</feature>
<keyword evidence="2 12" id="KW-1003">Cell membrane</keyword>
<proteinExistence type="inferred from homology"/>
<dbReference type="InterPro" id="IPR050475">
    <property type="entry name" value="Prenyltransferase_related"/>
</dbReference>
<name>M0CV32_HALPD</name>
<dbReference type="PATRIC" id="fig|1227487.5.peg.3993"/>
<keyword evidence="5 12" id="KW-0812">Transmembrane</keyword>
<evidence type="ECO:0000256" key="6">
    <source>
        <dbReference type="ARBA" id="ARBA00022842"/>
    </source>
</evidence>
<evidence type="ECO:0000256" key="2">
    <source>
        <dbReference type="ARBA" id="ARBA00022475"/>
    </source>
</evidence>
<keyword evidence="4 12" id="KW-0808">Transferase</keyword>
<gene>
    <name evidence="14" type="primary">ubiA</name>
    <name evidence="14" type="ORF">C474_20059</name>
</gene>
<comment type="similarity">
    <text evidence="12">Belongs to the UbiA prenyltransferase family. DGGGP synthase subfamily.</text>
</comment>
<keyword evidence="6 12" id="KW-0460">Magnesium</keyword>
<dbReference type="Proteomes" id="UP000011513">
    <property type="component" value="Unassembled WGS sequence"/>
</dbReference>
<dbReference type="AlphaFoldDB" id="M0CV32"/>
<evidence type="ECO:0000256" key="3">
    <source>
        <dbReference type="ARBA" id="ARBA00022516"/>
    </source>
</evidence>
<keyword evidence="7 12" id="KW-1133">Transmembrane helix</keyword>
<comment type="subcellular location">
    <subcellularLocation>
        <location evidence="1 12">Cell membrane</location>
        <topology evidence="1 12">Multi-pass membrane protein</topology>
    </subcellularLocation>
</comment>
<feature type="transmembrane region" description="Helical" evidence="12">
    <location>
        <begin position="164"/>
        <end position="185"/>
    </location>
</feature>
<protein>
    <recommendedName>
        <fullName evidence="12">Digeranylgeranylglyceryl phosphate synthase</fullName>
        <shortName evidence="12">DGGGP synthase</shortName>
        <shortName evidence="12">DGGGPS</shortName>
        <ecNumber evidence="12">2.5.1.42</ecNumber>
    </recommendedName>
    <alternativeName>
        <fullName evidence="12">(S)-2,3-di-O-geranylgeranylglyceryl phosphate synthase</fullName>
    </alternativeName>
    <alternativeName>
        <fullName evidence="12">Geranylgeranylglycerol-phosphate geranylgeranyltransferase</fullName>
    </alternativeName>
</protein>
<feature type="transmembrane region" description="Helical" evidence="12">
    <location>
        <begin position="119"/>
        <end position="152"/>
    </location>
</feature>
<evidence type="ECO:0000313" key="15">
    <source>
        <dbReference type="Proteomes" id="UP000011513"/>
    </source>
</evidence>
<dbReference type="EC" id="2.5.1.42" evidence="12"/>
<dbReference type="InterPro" id="IPR000537">
    <property type="entry name" value="UbiA_prenyltransferase"/>
</dbReference>
<dbReference type="PANTHER" id="PTHR42723">
    <property type="entry name" value="CHLOROPHYLL SYNTHASE"/>
    <property type="match status" value="1"/>
</dbReference>
<evidence type="ECO:0000256" key="5">
    <source>
        <dbReference type="ARBA" id="ARBA00022692"/>
    </source>
</evidence>
<sequence length="315" mass="31853">MPPAGESESAEGPGDGDAAASGNGPAGEASAESTGTARGLLELTRPGNTVSAGVLTFTGSFVAAGVFASPFRVAAAVLATVFATGAGNAVNDYFDREIDAINRPDRPIPRGAVSSRGALAFSVALFLGAVVCAALLPLEALGIAVVNLLALVAYTEYFKGLPGVGNVVVGYLTGSTFLFGAAAVGDPFDRSVLVLFGLAALATFTREVVKDVEDVAGDREEGLRTLPIVVGERVALGVGLVAMVVATAASAFPYLESGFGIAYLALVVPADLLMLAACVRSFADPSVAQRRLKRGMLLATAAFIAGRVFMPAGPI</sequence>
<comment type="cofactor">
    <cofactor evidence="12">
        <name>Mg(2+)</name>
        <dbReference type="ChEBI" id="CHEBI:18420"/>
    </cofactor>
</comment>
<evidence type="ECO:0000256" key="7">
    <source>
        <dbReference type="ARBA" id="ARBA00022989"/>
    </source>
</evidence>
<keyword evidence="8 12" id="KW-0443">Lipid metabolism</keyword>
<organism evidence="14 15">
    <name type="scientific">Halogeometricum pallidum JCM 14848</name>
    <dbReference type="NCBI Taxonomy" id="1227487"/>
    <lineage>
        <taxon>Archaea</taxon>
        <taxon>Methanobacteriati</taxon>
        <taxon>Methanobacteriota</taxon>
        <taxon>Stenosarchaea group</taxon>
        <taxon>Halobacteria</taxon>
        <taxon>Halobacteriales</taxon>
        <taxon>Haloferacaceae</taxon>
        <taxon>Halogeometricum</taxon>
    </lineage>
</organism>
<comment type="function">
    <text evidence="12">Prenyltransferase that catalyzes the transfer of the geranylgeranyl moiety of geranylgeranyl diphosphate (GGPP) to the C2 hydroxyl of (S)-3-O-geranylgeranylglyceryl phosphate (GGGP). This reaction is the second ether-bond-formation step in the biosynthesis of archaeal membrane lipids.</text>
</comment>
<evidence type="ECO:0000256" key="11">
    <source>
        <dbReference type="ARBA" id="ARBA00023264"/>
    </source>
</evidence>
<dbReference type="InParanoid" id="M0CV32"/>
<keyword evidence="10 12" id="KW-0594">Phospholipid biosynthesis</keyword>
<keyword evidence="3 12" id="KW-0444">Lipid biosynthesis</keyword>
<dbReference type="GO" id="GO:0005886">
    <property type="term" value="C:plasma membrane"/>
    <property type="evidence" value="ECO:0007669"/>
    <property type="project" value="UniProtKB-SubCell"/>
</dbReference>
<dbReference type="Gene3D" id="1.10.357.140">
    <property type="entry name" value="UbiA prenyltransferase"/>
    <property type="match status" value="1"/>
</dbReference>
<dbReference type="GO" id="GO:0046474">
    <property type="term" value="P:glycerophospholipid biosynthetic process"/>
    <property type="evidence" value="ECO:0007669"/>
    <property type="project" value="UniProtKB-UniRule"/>
</dbReference>
<comment type="pathway">
    <text evidence="12">Membrane lipid metabolism; glycerophospholipid metabolism.</text>
</comment>
<evidence type="ECO:0000256" key="9">
    <source>
        <dbReference type="ARBA" id="ARBA00023136"/>
    </source>
</evidence>
<evidence type="ECO:0000256" key="8">
    <source>
        <dbReference type="ARBA" id="ARBA00023098"/>
    </source>
</evidence>
<keyword evidence="15" id="KW-1185">Reference proteome</keyword>
<dbReference type="CDD" id="cd13961">
    <property type="entry name" value="PT_UbiA_DGGGPS"/>
    <property type="match status" value="1"/>
</dbReference>
<keyword evidence="11 12" id="KW-1208">Phospholipid metabolism</keyword>
<dbReference type="GO" id="GO:0000287">
    <property type="term" value="F:magnesium ion binding"/>
    <property type="evidence" value="ECO:0007669"/>
    <property type="project" value="UniProtKB-UniRule"/>
</dbReference>
<dbReference type="FunCoup" id="M0CV32">
    <property type="interactions" value="95"/>
</dbReference>
<dbReference type="eggNOG" id="arCOG00476">
    <property type="taxonomic scope" value="Archaea"/>
</dbReference>
<feature type="transmembrane region" description="Helical" evidence="12">
    <location>
        <begin position="234"/>
        <end position="255"/>
    </location>
</feature>
<dbReference type="InterPro" id="IPR023547">
    <property type="entry name" value="DGGGP_synth"/>
</dbReference>
<feature type="transmembrane region" description="Helical" evidence="12">
    <location>
        <begin position="295"/>
        <end position="313"/>
    </location>
</feature>
<keyword evidence="9 12" id="KW-0472">Membrane</keyword>
<evidence type="ECO:0000256" key="10">
    <source>
        <dbReference type="ARBA" id="ARBA00023209"/>
    </source>
</evidence>
<comment type="catalytic activity">
    <reaction evidence="12">
        <text>sn-3-O-(geranylgeranyl)glycerol 1-phosphate + (2E,6E,10E)-geranylgeranyl diphosphate = 2,3-bis-O-(geranylgeranyl)-sn-glycerol 1-phosphate + diphosphate</text>
        <dbReference type="Rhea" id="RHEA:18109"/>
        <dbReference type="ChEBI" id="CHEBI:33019"/>
        <dbReference type="ChEBI" id="CHEBI:57677"/>
        <dbReference type="ChEBI" id="CHEBI:58756"/>
        <dbReference type="ChEBI" id="CHEBI:58837"/>
        <dbReference type="EC" id="2.5.1.42"/>
    </reaction>
</comment>
<evidence type="ECO:0000256" key="4">
    <source>
        <dbReference type="ARBA" id="ARBA00022679"/>
    </source>
</evidence>
<dbReference type="EMBL" id="AOIV01000044">
    <property type="protein sequence ID" value="ELZ26478.1"/>
    <property type="molecule type" value="Genomic_DNA"/>
</dbReference>
<accession>M0CV32</accession>
<dbReference type="Gene3D" id="1.20.120.1780">
    <property type="entry name" value="UbiA prenyltransferase"/>
    <property type="match status" value="1"/>
</dbReference>
<evidence type="ECO:0000256" key="12">
    <source>
        <dbReference type="HAMAP-Rule" id="MF_01286"/>
    </source>
</evidence>
<dbReference type="HAMAP" id="MF_01286">
    <property type="entry name" value="DGGGP_synth"/>
    <property type="match status" value="1"/>
</dbReference>
<dbReference type="UniPathway" id="UPA00940"/>
<evidence type="ECO:0000256" key="1">
    <source>
        <dbReference type="ARBA" id="ARBA00004651"/>
    </source>
</evidence>
<reference evidence="14 15" key="1">
    <citation type="journal article" date="2014" name="PLoS Genet.">
        <title>Phylogenetically driven sequencing of extremely halophilic archaea reveals strategies for static and dynamic osmo-response.</title>
        <authorList>
            <person name="Becker E.A."/>
            <person name="Seitzer P.M."/>
            <person name="Tritt A."/>
            <person name="Larsen D."/>
            <person name="Krusor M."/>
            <person name="Yao A.I."/>
            <person name="Wu D."/>
            <person name="Madern D."/>
            <person name="Eisen J.A."/>
            <person name="Darling A.E."/>
            <person name="Facciotti M.T."/>
        </authorList>
    </citation>
    <scope>NUCLEOTIDE SEQUENCE [LARGE SCALE GENOMIC DNA]</scope>
    <source>
        <strain evidence="14 15">JCM 14848</strain>
    </source>
</reference>
<evidence type="ECO:0000256" key="13">
    <source>
        <dbReference type="SAM" id="MobiDB-lite"/>
    </source>
</evidence>
<evidence type="ECO:0000313" key="14">
    <source>
        <dbReference type="EMBL" id="ELZ26478.1"/>
    </source>
</evidence>
<dbReference type="NCBIfam" id="NF009521">
    <property type="entry name" value="PRK12882.1"/>
    <property type="match status" value="1"/>
</dbReference>
<dbReference type="InterPro" id="IPR044878">
    <property type="entry name" value="UbiA_sf"/>
</dbReference>
<comment type="caution">
    <text evidence="14">The sequence shown here is derived from an EMBL/GenBank/DDBJ whole genome shotgun (WGS) entry which is preliminary data.</text>
</comment>
<dbReference type="PANTHER" id="PTHR42723:SF1">
    <property type="entry name" value="CHLOROPHYLL SYNTHASE, CHLOROPLASTIC"/>
    <property type="match status" value="1"/>
</dbReference>
<feature type="region of interest" description="Disordered" evidence="13">
    <location>
        <begin position="1"/>
        <end position="35"/>
    </location>
</feature>